<evidence type="ECO:0000259" key="3">
    <source>
        <dbReference type="Pfam" id="PF00149"/>
    </source>
</evidence>
<dbReference type="Gene3D" id="3.60.21.10">
    <property type="match status" value="1"/>
</dbReference>
<keyword evidence="5" id="KW-1185">Reference proteome</keyword>
<evidence type="ECO:0000256" key="2">
    <source>
        <dbReference type="SAM" id="SignalP"/>
    </source>
</evidence>
<accession>A0AAW9RCI6</accession>
<gene>
    <name evidence="4" type="ORF">V3330_07025</name>
</gene>
<name>A0AAW9RCI6_9GAMM</name>
<comment type="caution">
    <text evidence="4">The sequence shown here is derived from an EMBL/GenBank/DDBJ whole genome shotgun (WGS) entry which is preliminary data.</text>
</comment>
<protein>
    <submittedName>
        <fullName evidence="4">Metallophosphoesterase</fullName>
    </submittedName>
</protein>
<evidence type="ECO:0000313" key="5">
    <source>
        <dbReference type="Proteomes" id="UP001359886"/>
    </source>
</evidence>
<dbReference type="EMBL" id="JAZHOG010000004">
    <property type="protein sequence ID" value="MEJ8567376.1"/>
    <property type="molecule type" value="Genomic_DNA"/>
</dbReference>
<proteinExistence type="predicted"/>
<feature type="compositionally biased region" description="Low complexity" evidence="1">
    <location>
        <begin position="393"/>
        <end position="413"/>
    </location>
</feature>
<dbReference type="InterPro" id="IPR004843">
    <property type="entry name" value="Calcineurin-like_PHP"/>
</dbReference>
<dbReference type="GO" id="GO:0016787">
    <property type="term" value="F:hydrolase activity"/>
    <property type="evidence" value="ECO:0007669"/>
    <property type="project" value="InterPro"/>
</dbReference>
<reference evidence="4 5" key="1">
    <citation type="submission" date="2024-02" db="EMBL/GenBank/DDBJ databases">
        <title>A novel Wenzhouxiangellaceae bacterium, isolated from coastal sediments.</title>
        <authorList>
            <person name="Du Z.-J."/>
            <person name="Ye Y.-Q."/>
            <person name="Zhang X.-Y."/>
        </authorList>
    </citation>
    <scope>NUCLEOTIDE SEQUENCE [LARGE SCALE GENOMIC DNA]</scope>
    <source>
        <strain evidence="4 5">CH-27</strain>
    </source>
</reference>
<organism evidence="4 5">
    <name type="scientific">Elongatibacter sediminis</name>
    <dbReference type="NCBI Taxonomy" id="3119006"/>
    <lineage>
        <taxon>Bacteria</taxon>
        <taxon>Pseudomonadati</taxon>
        <taxon>Pseudomonadota</taxon>
        <taxon>Gammaproteobacteria</taxon>
        <taxon>Chromatiales</taxon>
        <taxon>Wenzhouxiangellaceae</taxon>
        <taxon>Elongatibacter</taxon>
    </lineage>
</organism>
<dbReference type="PANTHER" id="PTHR46546:SF4">
    <property type="entry name" value="SHEWANELLA-LIKE PROTEIN PHOSPHATASE 1"/>
    <property type="match status" value="1"/>
</dbReference>
<dbReference type="InterPro" id="IPR029052">
    <property type="entry name" value="Metallo-depent_PP-like"/>
</dbReference>
<feature type="region of interest" description="Disordered" evidence="1">
    <location>
        <begin position="380"/>
        <end position="423"/>
    </location>
</feature>
<keyword evidence="2" id="KW-0732">Signal</keyword>
<dbReference type="PANTHER" id="PTHR46546">
    <property type="entry name" value="SHEWANELLA-LIKE PROTEIN PHOSPHATASE 1"/>
    <property type="match status" value="1"/>
</dbReference>
<dbReference type="Proteomes" id="UP001359886">
    <property type="component" value="Unassembled WGS sequence"/>
</dbReference>
<evidence type="ECO:0000256" key="1">
    <source>
        <dbReference type="SAM" id="MobiDB-lite"/>
    </source>
</evidence>
<evidence type="ECO:0000313" key="4">
    <source>
        <dbReference type="EMBL" id="MEJ8567376.1"/>
    </source>
</evidence>
<dbReference type="Pfam" id="PF00149">
    <property type="entry name" value="Metallophos"/>
    <property type="match status" value="1"/>
</dbReference>
<dbReference type="AlphaFoldDB" id="A0AAW9RCI6"/>
<feature type="domain" description="Calcineurin-like phosphoesterase" evidence="3">
    <location>
        <begin position="38"/>
        <end position="296"/>
    </location>
</feature>
<sequence>MMTRLPVHKLMVGLLAWTSLVSADPAQVDDFHWTGVERIIAIGDLHGDYENYLATLRAAGLINRRDRWSGGATHLVQTGDIPDRGPDTQRIMEHLDGLVRAARRKGGAVHRLIGNHEAMNVYGDLRYVSPGEYEAFVDRNSSKLRDRYFEVVMRDLQQRDPEAFANLPENYRVQWDQEHPLGWVEHRQAWDPRWNPEGEFAKRALGLKVAVQINDLLFVHGGISHRYCRNSLASLTEEVVGHLREFNPADTGPLEDEFGPLWYRGLSGHPPEATEEVVQAILDHHGARHIVVGHTPTSGVIWPRYDARVIQIDTGIAAAYGGYVAYLEVTPEGLFAGYPGGRVPLPGTDDERIAYLQKVIALAPDNPHLQQRLARLQAPAVESGADGESVPDAESAATETSAAAVGAPASVTESEQPTCGIYE</sequence>
<feature type="chain" id="PRO_5043623042" evidence="2">
    <location>
        <begin position="24"/>
        <end position="423"/>
    </location>
</feature>
<dbReference type="SUPFAM" id="SSF56300">
    <property type="entry name" value="Metallo-dependent phosphatases"/>
    <property type="match status" value="1"/>
</dbReference>
<feature type="signal peptide" evidence="2">
    <location>
        <begin position="1"/>
        <end position="23"/>
    </location>
</feature>